<evidence type="ECO:0000313" key="10">
    <source>
        <dbReference type="Proteomes" id="UP000577419"/>
    </source>
</evidence>
<accession>A0A7J4IUH9</accession>
<protein>
    <submittedName>
        <fullName evidence="8">Thioredoxin</fullName>
    </submittedName>
</protein>
<dbReference type="AlphaFoldDB" id="A0A7J4IUH9"/>
<reference evidence="9" key="2">
    <citation type="submission" date="2021-03" db="EMBL/GenBank/DDBJ databases">
        <authorList>
            <person name="Jaffe A."/>
        </authorList>
    </citation>
    <scope>NUCLEOTIDE SEQUENCE</scope>
    <source>
        <strain evidence="9">RIFCSPHIGHO2_01_FULL_GW2011_AR10_43_9</strain>
    </source>
</reference>
<keyword evidence="3 6" id="KW-1015">Disulfide bond</keyword>
<name>A0A7J4IUH9_9ARCH</name>
<feature type="active site" description="Nucleophile" evidence="5">
    <location>
        <position position="34"/>
    </location>
</feature>
<feature type="domain" description="Thioredoxin" evidence="7">
    <location>
        <begin position="1"/>
        <end position="106"/>
    </location>
</feature>
<proteinExistence type="predicted"/>
<reference evidence="8" key="1">
    <citation type="journal article" date="2020" name="bioRxiv">
        <title>A rank-normalized archaeal taxonomy based on genome phylogeny resolves widespread incomplete and uneven classifications.</title>
        <authorList>
            <person name="Rinke C."/>
            <person name="Chuvochina M."/>
            <person name="Mussig A.J."/>
            <person name="Chaumeil P.-A."/>
            <person name="Waite D.W."/>
            <person name="Whitman W.B."/>
            <person name="Parks D.H."/>
            <person name="Hugenholtz P."/>
        </authorList>
    </citation>
    <scope>NUCLEOTIDE SEQUENCE</scope>
    <source>
        <strain evidence="8">UBA10011</strain>
    </source>
</reference>
<dbReference type="FunFam" id="3.40.30.10:FF:000001">
    <property type="entry name" value="Thioredoxin"/>
    <property type="match status" value="1"/>
</dbReference>
<evidence type="ECO:0000256" key="5">
    <source>
        <dbReference type="PIRSR" id="PIRSR000077-1"/>
    </source>
</evidence>
<dbReference type="PIRSF" id="PIRSF000077">
    <property type="entry name" value="Thioredoxin"/>
    <property type="match status" value="1"/>
</dbReference>
<dbReference type="InterPro" id="IPR013766">
    <property type="entry name" value="Thioredoxin_domain"/>
</dbReference>
<keyword evidence="4 6" id="KW-0676">Redox-active center</keyword>
<reference evidence="9" key="3">
    <citation type="submission" date="2021-05" db="EMBL/GenBank/DDBJ databases">
        <title>Protein family content uncovers lineage relationships and bacterial pathway maintenance mechanisms in DPANN archaea.</title>
        <authorList>
            <person name="Castelle C.J."/>
            <person name="Meheust R."/>
            <person name="Jaffe A.L."/>
            <person name="Seitz K."/>
            <person name="Gong X."/>
            <person name="Baker B.J."/>
            <person name="Banfield J.F."/>
        </authorList>
    </citation>
    <scope>NUCLEOTIDE SEQUENCE</scope>
    <source>
        <strain evidence="9">RIFCSPHIGHO2_01_FULL_GW2011_AR10_43_9</strain>
    </source>
</reference>
<gene>
    <name evidence="8" type="primary">trxA</name>
    <name evidence="8" type="ORF">HA237_03670</name>
    <name evidence="9" type="ORF">J4224_00155</name>
</gene>
<dbReference type="InterPro" id="IPR036249">
    <property type="entry name" value="Thioredoxin-like_sf"/>
</dbReference>
<comment type="caution">
    <text evidence="8">The sequence shown here is derived from an EMBL/GenBank/DDBJ whole genome shotgun (WGS) entry which is preliminary data.</text>
</comment>
<dbReference type="PANTHER" id="PTHR45663">
    <property type="entry name" value="GEO12009P1"/>
    <property type="match status" value="1"/>
</dbReference>
<evidence type="ECO:0000313" key="9">
    <source>
        <dbReference type="EMBL" id="MBS3058823.1"/>
    </source>
</evidence>
<dbReference type="Pfam" id="PF00085">
    <property type="entry name" value="Thioredoxin"/>
    <property type="match status" value="1"/>
</dbReference>
<feature type="active site" description="Nucleophile" evidence="5">
    <location>
        <position position="31"/>
    </location>
</feature>
<dbReference type="GO" id="GO:0015035">
    <property type="term" value="F:protein-disulfide reductase activity"/>
    <property type="evidence" value="ECO:0007669"/>
    <property type="project" value="InterPro"/>
</dbReference>
<dbReference type="Gene3D" id="3.40.30.10">
    <property type="entry name" value="Glutaredoxin"/>
    <property type="match status" value="1"/>
</dbReference>
<keyword evidence="1" id="KW-0813">Transport</keyword>
<sequence>MGEAEALTTTNFEKKVKAEKAVVVDFWAEWCGPCIAMAPIVEETAKEMNGKVKIAKLNVDENHEIAEKYGIRSIPTFLVFKAGKLVDQFAGATSKQEFKNKVKEYA</sequence>
<dbReference type="GO" id="GO:0005737">
    <property type="term" value="C:cytoplasm"/>
    <property type="evidence" value="ECO:0007669"/>
    <property type="project" value="TreeGrafter"/>
</dbReference>
<evidence type="ECO:0000256" key="3">
    <source>
        <dbReference type="ARBA" id="ARBA00023157"/>
    </source>
</evidence>
<feature type="site" description="Deprotonates C-terminal active site Cys" evidence="5">
    <location>
        <position position="25"/>
    </location>
</feature>
<dbReference type="Proteomes" id="UP000683213">
    <property type="component" value="Unassembled WGS sequence"/>
</dbReference>
<dbReference type="EMBL" id="DUFG01000018">
    <property type="protein sequence ID" value="HIH08444.1"/>
    <property type="molecule type" value="Genomic_DNA"/>
</dbReference>
<dbReference type="PRINTS" id="PR00421">
    <property type="entry name" value="THIOREDOXIN"/>
</dbReference>
<dbReference type="NCBIfam" id="TIGR01068">
    <property type="entry name" value="thioredoxin"/>
    <property type="match status" value="1"/>
</dbReference>
<dbReference type="PANTHER" id="PTHR45663:SF11">
    <property type="entry name" value="GEO12009P1"/>
    <property type="match status" value="1"/>
</dbReference>
<dbReference type="SUPFAM" id="SSF52833">
    <property type="entry name" value="Thioredoxin-like"/>
    <property type="match status" value="1"/>
</dbReference>
<keyword evidence="2" id="KW-0249">Electron transport</keyword>
<organism evidence="8 10">
    <name type="scientific">Candidatus Iainarchaeum sp</name>
    <dbReference type="NCBI Taxonomy" id="3101447"/>
    <lineage>
        <taxon>Archaea</taxon>
        <taxon>Candidatus Iainarchaeota</taxon>
        <taxon>Candidatus Iainarchaeia</taxon>
        <taxon>Candidatus Iainarchaeales</taxon>
        <taxon>Candidatus Iainarchaeaceae</taxon>
        <taxon>Candidatus Iainarchaeum</taxon>
    </lineage>
</organism>
<evidence type="ECO:0000313" key="8">
    <source>
        <dbReference type="EMBL" id="HIH08444.1"/>
    </source>
</evidence>
<evidence type="ECO:0000259" key="7">
    <source>
        <dbReference type="PROSITE" id="PS51352"/>
    </source>
</evidence>
<dbReference type="Proteomes" id="UP000577419">
    <property type="component" value="Unassembled WGS sequence"/>
</dbReference>
<evidence type="ECO:0000256" key="1">
    <source>
        <dbReference type="ARBA" id="ARBA00022448"/>
    </source>
</evidence>
<feature type="site" description="Contributes to redox potential value" evidence="5">
    <location>
        <position position="33"/>
    </location>
</feature>
<dbReference type="CDD" id="cd02947">
    <property type="entry name" value="TRX_family"/>
    <property type="match status" value="1"/>
</dbReference>
<evidence type="ECO:0000256" key="2">
    <source>
        <dbReference type="ARBA" id="ARBA00022982"/>
    </source>
</evidence>
<dbReference type="InterPro" id="IPR005746">
    <property type="entry name" value="Thioredoxin"/>
</dbReference>
<dbReference type="PROSITE" id="PS51352">
    <property type="entry name" value="THIOREDOXIN_2"/>
    <property type="match status" value="1"/>
</dbReference>
<dbReference type="EMBL" id="JAGVWF010000002">
    <property type="protein sequence ID" value="MBS3058823.1"/>
    <property type="molecule type" value="Genomic_DNA"/>
</dbReference>
<feature type="site" description="Contributes to redox potential value" evidence="5">
    <location>
        <position position="32"/>
    </location>
</feature>
<evidence type="ECO:0000256" key="4">
    <source>
        <dbReference type="ARBA" id="ARBA00023284"/>
    </source>
</evidence>
<feature type="disulfide bond" description="Redox-active" evidence="6">
    <location>
        <begin position="31"/>
        <end position="34"/>
    </location>
</feature>
<evidence type="ECO:0000256" key="6">
    <source>
        <dbReference type="PIRSR" id="PIRSR000077-4"/>
    </source>
</evidence>